<dbReference type="AlphaFoldDB" id="A0AAV7LI82"/>
<reference evidence="2" key="1">
    <citation type="journal article" date="2022" name="bioRxiv">
        <title>Sequencing and chromosome-scale assembly of the giantPleurodeles waltlgenome.</title>
        <authorList>
            <person name="Brown T."/>
            <person name="Elewa A."/>
            <person name="Iarovenko S."/>
            <person name="Subramanian E."/>
            <person name="Araus A.J."/>
            <person name="Petzold A."/>
            <person name="Susuki M."/>
            <person name="Suzuki K.-i.T."/>
            <person name="Hayashi T."/>
            <person name="Toyoda A."/>
            <person name="Oliveira C."/>
            <person name="Osipova E."/>
            <person name="Leigh N.D."/>
            <person name="Simon A."/>
            <person name="Yun M.H."/>
        </authorList>
    </citation>
    <scope>NUCLEOTIDE SEQUENCE</scope>
    <source>
        <strain evidence="2">20211129_DDA</strain>
        <tissue evidence="2">Liver</tissue>
    </source>
</reference>
<keyword evidence="3" id="KW-1185">Reference proteome</keyword>
<sequence length="69" mass="7678">MTWKWSALLEECLSCEVPRQKEEPFEPLLPETVEEKQMARNAATPQKPAGWKTISCKDTTTGLGAGATR</sequence>
<proteinExistence type="predicted"/>
<gene>
    <name evidence="2" type="ORF">NDU88_001715</name>
</gene>
<accession>A0AAV7LI82</accession>
<evidence type="ECO:0000313" key="2">
    <source>
        <dbReference type="EMBL" id="KAJ1088558.1"/>
    </source>
</evidence>
<protein>
    <submittedName>
        <fullName evidence="2">Uncharacterized protein</fullName>
    </submittedName>
</protein>
<name>A0AAV7LI82_PLEWA</name>
<evidence type="ECO:0000313" key="3">
    <source>
        <dbReference type="Proteomes" id="UP001066276"/>
    </source>
</evidence>
<feature type="region of interest" description="Disordered" evidence="1">
    <location>
        <begin position="38"/>
        <end position="69"/>
    </location>
</feature>
<dbReference type="Proteomes" id="UP001066276">
    <property type="component" value="Chromosome 11"/>
</dbReference>
<evidence type="ECO:0000256" key="1">
    <source>
        <dbReference type="SAM" id="MobiDB-lite"/>
    </source>
</evidence>
<comment type="caution">
    <text evidence="2">The sequence shown here is derived from an EMBL/GenBank/DDBJ whole genome shotgun (WGS) entry which is preliminary data.</text>
</comment>
<dbReference type="EMBL" id="JANPWB010000015">
    <property type="protein sequence ID" value="KAJ1088558.1"/>
    <property type="molecule type" value="Genomic_DNA"/>
</dbReference>
<organism evidence="2 3">
    <name type="scientific">Pleurodeles waltl</name>
    <name type="common">Iberian ribbed newt</name>
    <dbReference type="NCBI Taxonomy" id="8319"/>
    <lineage>
        <taxon>Eukaryota</taxon>
        <taxon>Metazoa</taxon>
        <taxon>Chordata</taxon>
        <taxon>Craniata</taxon>
        <taxon>Vertebrata</taxon>
        <taxon>Euteleostomi</taxon>
        <taxon>Amphibia</taxon>
        <taxon>Batrachia</taxon>
        <taxon>Caudata</taxon>
        <taxon>Salamandroidea</taxon>
        <taxon>Salamandridae</taxon>
        <taxon>Pleurodelinae</taxon>
        <taxon>Pleurodeles</taxon>
    </lineage>
</organism>